<feature type="domain" description="Endonuclease GajA/Old nuclease/RecF-like AAA" evidence="1">
    <location>
        <begin position="18"/>
        <end position="91"/>
    </location>
</feature>
<dbReference type="SUPFAM" id="SSF52540">
    <property type="entry name" value="P-loop containing nucleoside triphosphate hydrolases"/>
    <property type="match status" value="1"/>
</dbReference>
<evidence type="ECO:0000259" key="2">
    <source>
        <dbReference type="Pfam" id="PF13304"/>
    </source>
</evidence>
<dbReference type="Pfam" id="PF13304">
    <property type="entry name" value="AAA_21"/>
    <property type="match status" value="1"/>
</dbReference>
<sequence length="608" mass="67292">MAPRVKVVSHGETTDLRIVRVEIDNFRGIKRLDWQPRPGINCLIGSGDSGKTTILDAIELVFASRNGVMFDDADFYDVDPKKNPISITVTLADIPSEFLRNDRYGNYTRGWHGETQTLEDEPDEARGFQPALSVRLTVDQTLEAEWGIFNRRLEKEGKRLPSLSYNDRQEVMPSRLGPYADHHLGWGRLSVLNKITEDAKGSRALLAEAGRIARAEFSKESKALFAEVIKQAKCAAQALGVAVTDDLQAMLDIQAVGLSGRGISLHEKNLPLRQLGLGSSRLFVAALQDQARVNASIALIDEVEHGLEPHRIARVLRQLKAPKKDGSIKAQVFLTTHSPVVLCDLAVSQLHVVRRDKITGDVTALSAEPQFKSLDCQAVSRTTPEAFLVPTVLVCEGKTEVGLMRGLDHYWSDTGKSPFATLGIVAVSGGGVDRAPMVAGYFRSLGYRVGLLLDTDREPDDKTILAELKTAGVSIFRWKDKHATEDHLFRDLPTPAVKKLLKSMISFEAEEQSFIDRFNRRLPERKIKSVGELEQLLDDAKVREVPGGLAKVRDKLDKDGKPDPRERGVFKDIAASEWGGEQLVGPNLNTMTGDFPQIIGKIRTWADQ</sequence>
<feature type="domain" description="ATPase AAA-type core" evidence="2">
    <location>
        <begin position="265"/>
        <end position="342"/>
    </location>
</feature>
<proteinExistence type="predicted"/>
<dbReference type="InterPro" id="IPR051396">
    <property type="entry name" value="Bact_Antivir_Def_Nuclease"/>
</dbReference>
<dbReference type="PANTHER" id="PTHR43581">
    <property type="entry name" value="ATP/GTP PHOSPHATASE"/>
    <property type="match status" value="1"/>
</dbReference>
<evidence type="ECO:0000313" key="3">
    <source>
        <dbReference type="EMBL" id="APG14707.1"/>
    </source>
</evidence>
<dbReference type="InterPro" id="IPR027417">
    <property type="entry name" value="P-loop_NTPase"/>
</dbReference>
<dbReference type="PANTHER" id="PTHR43581:SF4">
    <property type="entry name" value="ATP_GTP PHOSPHATASE"/>
    <property type="match status" value="1"/>
</dbReference>
<dbReference type="RefSeq" id="WP_223153696.1">
    <property type="nucleotide sequence ID" value="NZ_CP017637.1"/>
</dbReference>
<dbReference type="AlphaFoldDB" id="A0A1L3FMY5"/>
<dbReference type="Pfam" id="PF13175">
    <property type="entry name" value="AAA_15"/>
    <property type="match status" value="1"/>
</dbReference>
<dbReference type="GO" id="GO:0005524">
    <property type="term" value="F:ATP binding"/>
    <property type="evidence" value="ECO:0007669"/>
    <property type="project" value="InterPro"/>
</dbReference>
<name>A0A1L3FMY5_BRAJP</name>
<evidence type="ECO:0000259" key="1">
    <source>
        <dbReference type="Pfam" id="PF13175"/>
    </source>
</evidence>
<keyword evidence="3" id="KW-0067">ATP-binding</keyword>
<dbReference type="InterPro" id="IPR003959">
    <property type="entry name" value="ATPase_AAA_core"/>
</dbReference>
<dbReference type="Gene3D" id="3.40.50.300">
    <property type="entry name" value="P-loop containing nucleotide triphosphate hydrolases"/>
    <property type="match status" value="1"/>
</dbReference>
<evidence type="ECO:0000313" key="4">
    <source>
        <dbReference type="Proteomes" id="UP000181962"/>
    </source>
</evidence>
<protein>
    <submittedName>
        <fullName evidence="3">DNA helicase</fullName>
    </submittedName>
</protein>
<keyword evidence="3" id="KW-0547">Nucleotide-binding</keyword>
<dbReference type="EMBL" id="CP017637">
    <property type="protein sequence ID" value="APG14707.1"/>
    <property type="molecule type" value="Genomic_DNA"/>
</dbReference>
<organism evidence="3 4">
    <name type="scientific">Bradyrhizobium japonicum</name>
    <dbReference type="NCBI Taxonomy" id="375"/>
    <lineage>
        <taxon>Bacteria</taxon>
        <taxon>Pseudomonadati</taxon>
        <taxon>Pseudomonadota</taxon>
        <taxon>Alphaproteobacteria</taxon>
        <taxon>Hyphomicrobiales</taxon>
        <taxon>Nitrobacteraceae</taxon>
        <taxon>Bradyrhizobium</taxon>
    </lineage>
</organism>
<dbReference type="GO" id="GO:0016887">
    <property type="term" value="F:ATP hydrolysis activity"/>
    <property type="evidence" value="ECO:0007669"/>
    <property type="project" value="InterPro"/>
</dbReference>
<keyword evidence="3" id="KW-0347">Helicase</keyword>
<dbReference type="InterPro" id="IPR041685">
    <property type="entry name" value="AAA_GajA/Old/RecF-like"/>
</dbReference>
<accession>A0A1L3FMY5</accession>
<keyword evidence="3" id="KW-0378">Hydrolase</keyword>
<dbReference type="Proteomes" id="UP000181962">
    <property type="component" value="Chromosome"/>
</dbReference>
<reference evidence="3 4" key="1">
    <citation type="submission" date="2016-11" db="EMBL/GenBank/DDBJ databases">
        <title>Complete Genome Sequence of Bradyrhizobium sp. strain J5, an isolated from soybean nodule in Hokkaido.</title>
        <authorList>
            <person name="Kanehara K."/>
        </authorList>
    </citation>
    <scope>NUCLEOTIDE SEQUENCE [LARGE SCALE GENOMIC DNA]</scope>
    <source>
        <strain evidence="3 4">J5</strain>
    </source>
</reference>
<dbReference type="GO" id="GO:0004386">
    <property type="term" value="F:helicase activity"/>
    <property type="evidence" value="ECO:0007669"/>
    <property type="project" value="UniProtKB-KW"/>
</dbReference>
<gene>
    <name evidence="3" type="ORF">BKD09_40780</name>
</gene>